<dbReference type="Proteomes" id="UP000256621">
    <property type="component" value="Chromosome"/>
</dbReference>
<feature type="transmembrane region" description="Helical" evidence="1">
    <location>
        <begin position="83"/>
        <end position="104"/>
    </location>
</feature>
<keyword evidence="1" id="KW-1133">Transmembrane helix</keyword>
<keyword evidence="1" id="KW-0812">Transmembrane</keyword>
<organism evidence="2 3">
    <name type="scientific">Cutibacterium acnes</name>
    <name type="common">Propionibacterium acnes</name>
    <dbReference type="NCBI Taxonomy" id="1747"/>
    <lineage>
        <taxon>Bacteria</taxon>
        <taxon>Bacillati</taxon>
        <taxon>Actinomycetota</taxon>
        <taxon>Actinomycetes</taxon>
        <taxon>Propionibacteriales</taxon>
        <taxon>Propionibacteriaceae</taxon>
        <taxon>Cutibacterium</taxon>
    </lineage>
</organism>
<protein>
    <submittedName>
        <fullName evidence="2">Uncharacterized protein</fullName>
    </submittedName>
</protein>
<keyword evidence="1" id="KW-0472">Membrane</keyword>
<name>A0AAD0VPN2_CUTAC</name>
<dbReference type="AlphaFoldDB" id="A0AAD0VPN2"/>
<evidence type="ECO:0000256" key="1">
    <source>
        <dbReference type="SAM" id="Phobius"/>
    </source>
</evidence>
<feature type="transmembrane region" description="Helical" evidence="1">
    <location>
        <begin position="60"/>
        <end position="76"/>
    </location>
</feature>
<evidence type="ECO:0000313" key="3">
    <source>
        <dbReference type="Proteomes" id="UP000256621"/>
    </source>
</evidence>
<feature type="transmembrane region" description="Helical" evidence="1">
    <location>
        <begin position="28"/>
        <end position="54"/>
    </location>
</feature>
<evidence type="ECO:0000313" key="2">
    <source>
        <dbReference type="EMBL" id="AXM06829.1"/>
    </source>
</evidence>
<accession>A0AAD0VPN2</accession>
<proteinExistence type="predicted"/>
<sequence length="150" mass="15999">MRQDTRSAWADSTLTSPAPKRRSRTFNVVLGVLLTIVAAGIADVVVVWSCALVYDTRLGAALLGCLGALVLSHVWASRRALATVWWSCGLVLLCVVGMAVYAWVRAGLSPVDPVVVETLAPILPVAACTAVGTGYVWRLCVRLVADHRSL</sequence>
<dbReference type="EMBL" id="CP031442">
    <property type="protein sequence ID" value="AXM06829.1"/>
    <property type="molecule type" value="Genomic_DNA"/>
</dbReference>
<feature type="transmembrane region" description="Helical" evidence="1">
    <location>
        <begin position="119"/>
        <end position="141"/>
    </location>
</feature>
<gene>
    <name evidence="2" type="ORF">DXN06_06485</name>
</gene>
<reference evidence="2 3" key="1">
    <citation type="submission" date="2018-08" db="EMBL/GenBank/DDBJ databases">
        <title>Genome sequencing of Cutibacterium acnes KCOM 1315.</title>
        <authorList>
            <person name="Kook J.-K."/>
            <person name="Park S.-N."/>
            <person name="Lim Y.K."/>
        </authorList>
    </citation>
    <scope>NUCLEOTIDE SEQUENCE [LARGE SCALE GENOMIC DNA]</scope>
    <source>
        <strain evidence="2 3">KCOM 1315</strain>
    </source>
</reference>
<dbReference type="RefSeq" id="WP_011183644.1">
    <property type="nucleotide sequence ID" value="NZ_CAMHXV010000009.1"/>
</dbReference>